<dbReference type="OrthoDB" id="820612at2"/>
<keyword evidence="3" id="KW-1185">Reference proteome</keyword>
<evidence type="ECO:0000313" key="2">
    <source>
        <dbReference type="EMBL" id="SNR69671.1"/>
    </source>
</evidence>
<gene>
    <name evidence="2" type="ORF">SAMN06265376_10216</name>
</gene>
<sequence>MKKIYLVMMLLGSVISCSDDTTTNLLIDDAISSGGFIRTLQFNNSDLILNDTNSTFSVDIEIQDEQQGALLDNVEVYARFKDHNPDNGDQSSSEVFVKRVEETVFTTGANNLPTTTLELTYAELIGATQILNENIQCKDQFLVRLVLNLTDGRSFSINDGASSSVIAFDTIFSSPFCYTLNIVTPIAADRFVGTYQYQSTVDGPIGPTFGLPNTVEIRVGESPNTRIFEANYIVSRLNEPARTFRFVVNCDEIIFRKNQLSSFFSWCRPEEGGGFSFGGPPILLGPDTENAVVDSNDDTTFELRFVEGYLGWDGDCDFGTVGVSVLFTKQ</sequence>
<name>A0A238YG09_9FLAO</name>
<feature type="signal peptide" evidence="1">
    <location>
        <begin position="1"/>
        <end position="18"/>
    </location>
</feature>
<evidence type="ECO:0000256" key="1">
    <source>
        <dbReference type="SAM" id="SignalP"/>
    </source>
</evidence>
<feature type="chain" id="PRO_5013189829" description="DUF1735 domain-containing protein" evidence="1">
    <location>
        <begin position="19"/>
        <end position="330"/>
    </location>
</feature>
<accession>A0A238YG09</accession>
<reference evidence="2 3" key="1">
    <citation type="submission" date="2017-06" db="EMBL/GenBank/DDBJ databases">
        <authorList>
            <person name="Kim H.J."/>
            <person name="Triplett B.A."/>
        </authorList>
    </citation>
    <scope>NUCLEOTIDE SEQUENCE [LARGE SCALE GENOMIC DNA]</scope>
    <source>
        <strain evidence="2 3">DSM 25597</strain>
    </source>
</reference>
<dbReference type="AlphaFoldDB" id="A0A238YG09"/>
<dbReference type="Proteomes" id="UP000198379">
    <property type="component" value="Unassembled WGS sequence"/>
</dbReference>
<dbReference type="PROSITE" id="PS51257">
    <property type="entry name" value="PROKAR_LIPOPROTEIN"/>
    <property type="match status" value="1"/>
</dbReference>
<proteinExistence type="predicted"/>
<protein>
    <recommendedName>
        <fullName evidence="4">DUF1735 domain-containing protein</fullName>
    </recommendedName>
</protein>
<keyword evidence="1" id="KW-0732">Signal</keyword>
<evidence type="ECO:0008006" key="4">
    <source>
        <dbReference type="Google" id="ProtNLM"/>
    </source>
</evidence>
<evidence type="ECO:0000313" key="3">
    <source>
        <dbReference type="Proteomes" id="UP000198379"/>
    </source>
</evidence>
<dbReference type="RefSeq" id="WP_089370807.1">
    <property type="nucleotide sequence ID" value="NZ_BMEP01000001.1"/>
</dbReference>
<dbReference type="EMBL" id="FZNY01000002">
    <property type="protein sequence ID" value="SNR69671.1"/>
    <property type="molecule type" value="Genomic_DNA"/>
</dbReference>
<organism evidence="2 3">
    <name type="scientific">Dokdonia pacifica</name>
    <dbReference type="NCBI Taxonomy" id="1627892"/>
    <lineage>
        <taxon>Bacteria</taxon>
        <taxon>Pseudomonadati</taxon>
        <taxon>Bacteroidota</taxon>
        <taxon>Flavobacteriia</taxon>
        <taxon>Flavobacteriales</taxon>
        <taxon>Flavobacteriaceae</taxon>
        <taxon>Dokdonia</taxon>
    </lineage>
</organism>